<evidence type="ECO:0000313" key="1">
    <source>
        <dbReference type="EMBL" id="MBP1933491.1"/>
    </source>
</evidence>
<name>A0ABS4GTC5_9BACL</name>
<protein>
    <submittedName>
        <fullName evidence="1">Uncharacterized protein</fullName>
    </submittedName>
</protein>
<evidence type="ECO:0000313" key="2">
    <source>
        <dbReference type="Proteomes" id="UP001519343"/>
    </source>
</evidence>
<comment type="caution">
    <text evidence="1">The sequence shown here is derived from an EMBL/GenBank/DDBJ whole genome shotgun (WGS) entry which is preliminary data.</text>
</comment>
<gene>
    <name evidence="1" type="ORF">J2Z37_003504</name>
</gene>
<keyword evidence="2" id="KW-1185">Reference proteome</keyword>
<accession>A0ABS4GTC5</accession>
<dbReference type="Proteomes" id="UP001519343">
    <property type="component" value="Unassembled WGS sequence"/>
</dbReference>
<dbReference type="EMBL" id="JAGGKT010000011">
    <property type="protein sequence ID" value="MBP1933491.1"/>
    <property type="molecule type" value="Genomic_DNA"/>
</dbReference>
<sequence>MENITEENLFISKMLNRKSVPEVDGEFQYEFAVDMEFVHVEDKEEQET</sequence>
<organism evidence="1 2">
    <name type="scientific">Ammoniphilus resinae</name>
    <dbReference type="NCBI Taxonomy" id="861532"/>
    <lineage>
        <taxon>Bacteria</taxon>
        <taxon>Bacillati</taxon>
        <taxon>Bacillota</taxon>
        <taxon>Bacilli</taxon>
        <taxon>Bacillales</taxon>
        <taxon>Paenibacillaceae</taxon>
        <taxon>Aneurinibacillus group</taxon>
        <taxon>Ammoniphilus</taxon>
    </lineage>
</organism>
<proteinExistence type="predicted"/>
<reference evidence="1 2" key="1">
    <citation type="submission" date="2021-03" db="EMBL/GenBank/DDBJ databases">
        <title>Genomic Encyclopedia of Type Strains, Phase IV (KMG-IV): sequencing the most valuable type-strain genomes for metagenomic binning, comparative biology and taxonomic classification.</title>
        <authorList>
            <person name="Goeker M."/>
        </authorList>
    </citation>
    <scope>NUCLEOTIDE SEQUENCE [LARGE SCALE GENOMIC DNA]</scope>
    <source>
        <strain evidence="1 2">DSM 24738</strain>
    </source>
</reference>